<dbReference type="Proteomes" id="UP000631576">
    <property type="component" value="Unassembled WGS sequence"/>
</dbReference>
<accession>A0ABR7G9T1</accession>
<keyword evidence="2" id="KW-0815">Transposition</keyword>
<organism evidence="6 7">
    <name type="scientific">Ruminococcus hominis</name>
    <dbReference type="NCBI Taxonomy" id="2763065"/>
    <lineage>
        <taxon>Bacteria</taxon>
        <taxon>Bacillati</taxon>
        <taxon>Bacillota</taxon>
        <taxon>Clostridia</taxon>
        <taxon>Eubacteriales</taxon>
        <taxon>Oscillospiraceae</taxon>
        <taxon>Ruminococcus</taxon>
    </lineage>
</organism>
<dbReference type="Gene3D" id="3.90.350.10">
    <property type="entry name" value="Transposase Inhibitor Protein From Tn5, Chain A, domain 1"/>
    <property type="match status" value="1"/>
</dbReference>
<evidence type="ECO:0000313" key="7">
    <source>
        <dbReference type="Proteomes" id="UP000631576"/>
    </source>
</evidence>
<dbReference type="SUPFAM" id="SSF53098">
    <property type="entry name" value="Ribonuclease H-like"/>
    <property type="match status" value="1"/>
</dbReference>
<protein>
    <submittedName>
        <fullName evidence="6">IS4 family transposase</fullName>
    </submittedName>
</protein>
<dbReference type="NCBIfam" id="NF033592">
    <property type="entry name" value="transpos_IS4_1"/>
    <property type="match status" value="1"/>
</dbReference>
<evidence type="ECO:0000256" key="3">
    <source>
        <dbReference type="ARBA" id="ARBA00023125"/>
    </source>
</evidence>
<keyword evidence="4" id="KW-0233">DNA recombination</keyword>
<dbReference type="PANTHER" id="PTHR33258:SF1">
    <property type="entry name" value="TRANSPOSASE INSL FOR INSERTION SEQUENCE ELEMENT IS186A-RELATED"/>
    <property type="match status" value="1"/>
</dbReference>
<reference evidence="6 7" key="1">
    <citation type="submission" date="2020-08" db="EMBL/GenBank/DDBJ databases">
        <title>Genome public.</title>
        <authorList>
            <person name="Liu C."/>
            <person name="Sun Q."/>
        </authorList>
    </citation>
    <scope>NUCLEOTIDE SEQUENCE [LARGE SCALE GENOMIC DNA]</scope>
    <source>
        <strain evidence="6 7">NSJ-13</strain>
    </source>
</reference>
<evidence type="ECO:0000256" key="1">
    <source>
        <dbReference type="ARBA" id="ARBA00010075"/>
    </source>
</evidence>
<evidence type="ECO:0000256" key="4">
    <source>
        <dbReference type="ARBA" id="ARBA00023172"/>
    </source>
</evidence>
<dbReference type="InterPro" id="IPR012337">
    <property type="entry name" value="RNaseH-like_sf"/>
</dbReference>
<evidence type="ECO:0000259" key="5">
    <source>
        <dbReference type="Pfam" id="PF01609"/>
    </source>
</evidence>
<dbReference type="InterPro" id="IPR047952">
    <property type="entry name" value="Transpos_IS4"/>
</dbReference>
<comment type="caution">
    <text evidence="6">The sequence shown here is derived from an EMBL/GenBank/DDBJ whole genome shotgun (WGS) entry which is preliminary data.</text>
</comment>
<evidence type="ECO:0000256" key="2">
    <source>
        <dbReference type="ARBA" id="ARBA00022578"/>
    </source>
</evidence>
<name>A0ABR7G9T1_9FIRM</name>
<gene>
    <name evidence="6" type="ORF">H8S40_08230</name>
</gene>
<feature type="domain" description="Transposase IS4-like" evidence="5">
    <location>
        <begin position="110"/>
        <end position="358"/>
    </location>
</feature>
<evidence type="ECO:0000313" key="6">
    <source>
        <dbReference type="EMBL" id="MBC5683556.1"/>
    </source>
</evidence>
<keyword evidence="7" id="KW-1185">Reference proteome</keyword>
<keyword evidence="3" id="KW-0238">DNA-binding</keyword>
<dbReference type="EMBL" id="JACOPE010000001">
    <property type="protein sequence ID" value="MBC5683556.1"/>
    <property type="molecule type" value="Genomic_DNA"/>
</dbReference>
<dbReference type="Pfam" id="PF01609">
    <property type="entry name" value="DDE_Tnp_1"/>
    <property type="match status" value="1"/>
</dbReference>
<comment type="similarity">
    <text evidence="1">Belongs to the transposase 11 family.</text>
</comment>
<dbReference type="PANTHER" id="PTHR33258">
    <property type="entry name" value="TRANSPOSASE INSL FOR INSERTION SEQUENCE ELEMENT IS186A-RELATED"/>
    <property type="match status" value="1"/>
</dbReference>
<dbReference type="InterPro" id="IPR002559">
    <property type="entry name" value="Transposase_11"/>
</dbReference>
<sequence>MKPTTIRKRFFSVLNDAEQNLQDFVNKPGSDMTRHRLCTFTDTINATLCFTMNRTNTELFNFFGIRNKPIPSKSAFTQQRKKINSEFFPYLLNSFNKALPFTKTYKGFHLVAVDGSDINLPTNNKDFVYRIKQARSDNYFFQMHLNALYDICENRYVTAVTQPRPEMNESKAFCQMVDQCSLPDNTIFIADRGYICLNTVAHLINNNKFFLIRAKAPSSSGSFLKNLLVDNVESDMEFTVGVTRSKKNIRHCTLNKFKIVKNKRLFEPIAPGDTKTIYSMNIRCSCIKLSNGEYEYLVSNLPKDKFSVNDLGELYWKRWSIETSFRRLKYALSLVYLHSVNRDLIIQEVFAKLIMYNFSSLLHTFATLERSKSEKVKKLKYEYKVSFDDVIPIARELIKRPIKNDIVKALLLRHLTAIKVTKSSARRVRSQTVKPLNNRA</sequence>
<dbReference type="RefSeq" id="WP_186865021.1">
    <property type="nucleotide sequence ID" value="NZ_JACOPE010000001.1"/>
</dbReference>
<proteinExistence type="inferred from homology"/>